<dbReference type="RefSeq" id="WP_382390945.1">
    <property type="nucleotide sequence ID" value="NZ_JBHUNA010000005.1"/>
</dbReference>
<dbReference type="Proteomes" id="UP001597502">
    <property type="component" value="Unassembled WGS sequence"/>
</dbReference>
<name>A0ABW5V1T9_9BACI</name>
<evidence type="ECO:0000313" key="2">
    <source>
        <dbReference type="Proteomes" id="UP001597502"/>
    </source>
</evidence>
<evidence type="ECO:0000313" key="1">
    <source>
        <dbReference type="EMBL" id="MFD2759947.1"/>
    </source>
</evidence>
<accession>A0ABW5V1T9</accession>
<evidence type="ECO:0008006" key="3">
    <source>
        <dbReference type="Google" id="ProtNLM"/>
    </source>
</evidence>
<dbReference type="EMBL" id="JBHUNA010000005">
    <property type="protein sequence ID" value="MFD2759947.1"/>
    <property type="molecule type" value="Genomic_DNA"/>
</dbReference>
<keyword evidence="2" id="KW-1185">Reference proteome</keyword>
<sequence length="75" mass="8673">MGECKLDHPHEDVAKKLESQKSVLPADISEKLDRFLNDTHPQETLNTLFHLLKKYDLASSEEQQERNKKLLTLVS</sequence>
<reference evidence="2" key="1">
    <citation type="journal article" date="2019" name="Int. J. Syst. Evol. Microbiol.">
        <title>The Global Catalogue of Microorganisms (GCM) 10K type strain sequencing project: providing services to taxonomists for standard genome sequencing and annotation.</title>
        <authorList>
            <consortium name="The Broad Institute Genomics Platform"/>
            <consortium name="The Broad Institute Genome Sequencing Center for Infectious Disease"/>
            <person name="Wu L."/>
            <person name="Ma J."/>
        </authorList>
    </citation>
    <scope>NUCLEOTIDE SEQUENCE [LARGE SCALE GENOMIC DNA]</scope>
    <source>
        <strain evidence="2">TISTR 1535</strain>
    </source>
</reference>
<organism evidence="1 2">
    <name type="scientific">Lentibacillus juripiscarius</name>
    <dbReference type="NCBI Taxonomy" id="257446"/>
    <lineage>
        <taxon>Bacteria</taxon>
        <taxon>Bacillati</taxon>
        <taxon>Bacillota</taxon>
        <taxon>Bacilli</taxon>
        <taxon>Bacillales</taxon>
        <taxon>Bacillaceae</taxon>
        <taxon>Lentibacillus</taxon>
    </lineage>
</organism>
<gene>
    <name evidence="1" type="ORF">ACFSUO_02980</name>
</gene>
<proteinExistence type="predicted"/>
<comment type="caution">
    <text evidence="1">The sequence shown here is derived from an EMBL/GenBank/DDBJ whole genome shotgun (WGS) entry which is preliminary data.</text>
</comment>
<protein>
    <recommendedName>
        <fullName evidence="3">Group-specific protein</fullName>
    </recommendedName>
</protein>